<sequence length="176" mass="18980">MQFERIPEWALTRPDEAAIAALLAASFDSDFGGRSFFKTRHHLRVVARDADGRVAGHVGLTYRAIRLGAPLVDILGLADVAVDPAHRGQGIASRLMEEVVAIGRDSPAEFLVLFGDRPLYAGSGFVPKTNALRFPSHDDARSGDLVERRVGELMVLPLGGTAWDEDATVDLAGSLF</sequence>
<dbReference type="Pfam" id="PF13527">
    <property type="entry name" value="Acetyltransf_9"/>
    <property type="match status" value="1"/>
</dbReference>
<dbReference type="PROSITE" id="PS51186">
    <property type="entry name" value="GNAT"/>
    <property type="match status" value="1"/>
</dbReference>
<feature type="domain" description="N-acetyltransferase" evidence="1">
    <location>
        <begin position="6"/>
        <end position="159"/>
    </location>
</feature>
<dbReference type="GO" id="GO:0016747">
    <property type="term" value="F:acyltransferase activity, transferring groups other than amino-acyl groups"/>
    <property type="evidence" value="ECO:0007669"/>
    <property type="project" value="InterPro"/>
</dbReference>
<name>A0A1M6G4K9_9RHOB</name>
<evidence type="ECO:0000313" key="2">
    <source>
        <dbReference type="EMBL" id="SHJ04916.1"/>
    </source>
</evidence>
<dbReference type="AlphaFoldDB" id="A0A1M6G4K9"/>
<dbReference type="EMBL" id="FQYO01000004">
    <property type="protein sequence ID" value="SHJ04916.1"/>
    <property type="molecule type" value="Genomic_DNA"/>
</dbReference>
<protein>
    <submittedName>
        <fullName evidence="2">Predicted N-acetyltransferase YhbS</fullName>
    </submittedName>
</protein>
<dbReference type="SUPFAM" id="SSF55729">
    <property type="entry name" value="Acyl-CoA N-acyltransferases (Nat)"/>
    <property type="match status" value="1"/>
</dbReference>
<dbReference type="STRING" id="1447782.SAMN05444417_2680"/>
<dbReference type="InterPro" id="IPR000182">
    <property type="entry name" value="GNAT_dom"/>
</dbReference>
<reference evidence="2 3" key="1">
    <citation type="submission" date="2016-11" db="EMBL/GenBank/DDBJ databases">
        <authorList>
            <person name="Jaros S."/>
            <person name="Januszkiewicz K."/>
            <person name="Wedrychowicz H."/>
        </authorList>
    </citation>
    <scope>NUCLEOTIDE SEQUENCE [LARGE SCALE GENOMIC DNA]</scope>
    <source>
        <strain evidence="2 3">DSM 100565</strain>
    </source>
</reference>
<keyword evidence="2" id="KW-0808">Transferase</keyword>
<dbReference type="InterPro" id="IPR016181">
    <property type="entry name" value="Acyl_CoA_acyltransferase"/>
</dbReference>
<dbReference type="Proteomes" id="UP000184292">
    <property type="component" value="Unassembled WGS sequence"/>
</dbReference>
<keyword evidence="3" id="KW-1185">Reference proteome</keyword>
<proteinExistence type="predicted"/>
<dbReference type="CDD" id="cd04301">
    <property type="entry name" value="NAT_SF"/>
    <property type="match status" value="1"/>
</dbReference>
<dbReference type="OrthoDB" id="7869205at2"/>
<organism evidence="2 3">
    <name type="scientific">Wenxinia saemankumensis</name>
    <dbReference type="NCBI Taxonomy" id="1447782"/>
    <lineage>
        <taxon>Bacteria</taxon>
        <taxon>Pseudomonadati</taxon>
        <taxon>Pseudomonadota</taxon>
        <taxon>Alphaproteobacteria</taxon>
        <taxon>Rhodobacterales</taxon>
        <taxon>Roseobacteraceae</taxon>
        <taxon>Wenxinia</taxon>
    </lineage>
</organism>
<accession>A0A1M6G4K9</accession>
<gene>
    <name evidence="2" type="ORF">SAMN05444417_2680</name>
</gene>
<dbReference type="Gene3D" id="3.40.630.30">
    <property type="match status" value="1"/>
</dbReference>
<dbReference type="RefSeq" id="WP_073331487.1">
    <property type="nucleotide sequence ID" value="NZ_FQYO01000004.1"/>
</dbReference>
<evidence type="ECO:0000313" key="3">
    <source>
        <dbReference type="Proteomes" id="UP000184292"/>
    </source>
</evidence>
<evidence type="ECO:0000259" key="1">
    <source>
        <dbReference type="PROSITE" id="PS51186"/>
    </source>
</evidence>